<evidence type="ECO:0000256" key="4">
    <source>
        <dbReference type="ARBA" id="ARBA00029447"/>
    </source>
</evidence>
<dbReference type="Gene3D" id="1.10.287.950">
    <property type="entry name" value="Methyl-accepting chemotaxis protein"/>
    <property type="match status" value="1"/>
</dbReference>
<dbReference type="InterPro" id="IPR051310">
    <property type="entry name" value="MCP_chemotaxis"/>
</dbReference>
<dbReference type="SUPFAM" id="SSF58104">
    <property type="entry name" value="Methyl-accepting chemotaxis protein (MCP) signaling domain"/>
    <property type="match status" value="1"/>
</dbReference>
<feature type="transmembrane region" description="Helical" evidence="6">
    <location>
        <begin position="21"/>
        <end position="42"/>
    </location>
</feature>
<evidence type="ECO:0000313" key="10">
    <source>
        <dbReference type="Proteomes" id="UP000242642"/>
    </source>
</evidence>
<keyword evidence="6" id="KW-0812">Transmembrane</keyword>
<dbReference type="Pfam" id="PF00672">
    <property type="entry name" value="HAMP"/>
    <property type="match status" value="1"/>
</dbReference>
<dbReference type="RefSeq" id="WP_093321027.1">
    <property type="nucleotide sequence ID" value="NZ_FOHV01000022.1"/>
</dbReference>
<dbReference type="FunFam" id="1.10.287.950:FF:000001">
    <property type="entry name" value="Methyl-accepting chemotaxis sensory transducer"/>
    <property type="match status" value="1"/>
</dbReference>
<comment type="subcellular location">
    <subcellularLocation>
        <location evidence="1">Membrane</location>
    </subcellularLocation>
</comment>
<evidence type="ECO:0000256" key="2">
    <source>
        <dbReference type="ARBA" id="ARBA00022500"/>
    </source>
</evidence>
<keyword evidence="9" id="KW-0675">Receptor</keyword>
<name>A0A1I0E2M6_9GAMM</name>
<gene>
    <name evidence="9" type="ORF">SAMN02583745_02225</name>
</gene>
<dbReference type="PANTHER" id="PTHR43531">
    <property type="entry name" value="PROTEIN ICFG"/>
    <property type="match status" value="1"/>
</dbReference>
<dbReference type="PRINTS" id="PR00260">
    <property type="entry name" value="CHEMTRNSDUCR"/>
</dbReference>
<organism evidence="9 10">
    <name type="scientific">Thorsellia anophelis DSM 18579</name>
    <dbReference type="NCBI Taxonomy" id="1123402"/>
    <lineage>
        <taxon>Bacteria</taxon>
        <taxon>Pseudomonadati</taxon>
        <taxon>Pseudomonadota</taxon>
        <taxon>Gammaproteobacteria</taxon>
        <taxon>Enterobacterales</taxon>
        <taxon>Thorselliaceae</taxon>
        <taxon>Thorsellia</taxon>
    </lineage>
</organism>
<dbReference type="InterPro" id="IPR033462">
    <property type="entry name" value="Cache_3-Cache_2"/>
</dbReference>
<dbReference type="Pfam" id="PF00015">
    <property type="entry name" value="MCPsignal"/>
    <property type="match status" value="1"/>
</dbReference>
<evidence type="ECO:0000259" key="7">
    <source>
        <dbReference type="PROSITE" id="PS50111"/>
    </source>
</evidence>
<dbReference type="EMBL" id="FOHV01000022">
    <property type="protein sequence ID" value="SET39170.1"/>
    <property type="molecule type" value="Genomic_DNA"/>
</dbReference>
<dbReference type="Gene3D" id="3.30.450.20">
    <property type="entry name" value="PAS domain"/>
    <property type="match status" value="1"/>
</dbReference>
<evidence type="ECO:0000256" key="3">
    <source>
        <dbReference type="ARBA" id="ARBA00023224"/>
    </source>
</evidence>
<keyword evidence="3 5" id="KW-0807">Transducer</keyword>
<dbReference type="InterPro" id="IPR003660">
    <property type="entry name" value="HAMP_dom"/>
</dbReference>
<dbReference type="GO" id="GO:0006935">
    <property type="term" value="P:chemotaxis"/>
    <property type="evidence" value="ECO:0007669"/>
    <property type="project" value="UniProtKB-KW"/>
</dbReference>
<dbReference type="PANTHER" id="PTHR43531:SF7">
    <property type="entry name" value="AEROTAXIS RECEPTOR"/>
    <property type="match status" value="1"/>
</dbReference>
<dbReference type="GO" id="GO:0004888">
    <property type="term" value="F:transmembrane signaling receptor activity"/>
    <property type="evidence" value="ECO:0007669"/>
    <property type="project" value="InterPro"/>
</dbReference>
<comment type="similarity">
    <text evidence="4">Belongs to the methyl-accepting chemotaxis (MCP) protein family.</text>
</comment>
<dbReference type="OrthoDB" id="9763018at2"/>
<dbReference type="PROSITE" id="PS50111">
    <property type="entry name" value="CHEMOTAXIS_TRANSDUC_2"/>
    <property type="match status" value="1"/>
</dbReference>
<dbReference type="SMART" id="SM00304">
    <property type="entry name" value="HAMP"/>
    <property type="match status" value="1"/>
</dbReference>
<feature type="transmembrane region" description="Helical" evidence="6">
    <location>
        <begin position="336"/>
        <end position="355"/>
    </location>
</feature>
<accession>A0A1I0E2M6</accession>
<dbReference type="InterPro" id="IPR029151">
    <property type="entry name" value="Sensor-like_sf"/>
</dbReference>
<evidence type="ECO:0000256" key="1">
    <source>
        <dbReference type="ARBA" id="ARBA00004370"/>
    </source>
</evidence>
<feature type="domain" description="HAMP" evidence="8">
    <location>
        <begin position="357"/>
        <end position="409"/>
    </location>
</feature>
<keyword evidence="6" id="KW-0472">Membrane</keyword>
<proteinExistence type="inferred from homology"/>
<dbReference type="GO" id="GO:0007165">
    <property type="term" value="P:signal transduction"/>
    <property type="evidence" value="ECO:0007669"/>
    <property type="project" value="UniProtKB-KW"/>
</dbReference>
<reference evidence="10" key="1">
    <citation type="submission" date="2016-10" db="EMBL/GenBank/DDBJ databases">
        <authorList>
            <person name="Varghese N."/>
            <person name="Submissions S."/>
        </authorList>
    </citation>
    <scope>NUCLEOTIDE SEQUENCE [LARGE SCALE GENOMIC DNA]</scope>
    <source>
        <strain evidence="10">DSM 18579</strain>
    </source>
</reference>
<dbReference type="AlphaFoldDB" id="A0A1I0E2M6"/>
<dbReference type="GO" id="GO:0005886">
    <property type="term" value="C:plasma membrane"/>
    <property type="evidence" value="ECO:0007669"/>
    <property type="project" value="TreeGrafter"/>
</dbReference>
<evidence type="ECO:0000313" key="9">
    <source>
        <dbReference type="EMBL" id="SET39170.1"/>
    </source>
</evidence>
<dbReference type="InterPro" id="IPR004089">
    <property type="entry name" value="MCPsignal_dom"/>
</dbReference>
<sequence length="659" mass="72228">MNATTSITPNSRKSLSLGTKLTSILSITVAIILCLLTIVLTASTGKIMEQQSRQGVIDRSELLVGTMTIAEENFKETVKRFYNLFVGSYAGEFSLDPQNTVMVNEVETPVLKLQGEMVNNDNVIPDNFFNVTQSVATIFVKDGDDFVRISTSLKDKDGKRVLGTKLGVKHPAYELVLQGKEYTGLVELFGSNYMAIYGPLKNSAGEIIGLYFLGVDITQYTMFIKQQINSIKLGESGYFYVLDASNTAKRGNFVIHPNREGENALSLTDPNGFEFIKAMLDQKNGYLVYDYDDPVQKTLRPKLAAFNYLENRKWVVVGSIYVDEINAPIKEQQQHFILIGIASLLVIGLLMIFIIRRMITKPLNHITSETHKLADGDLTTHIHLDRFDEIGDLASSLNRIGENLSQVVGRVKHATDLVVDISEHMYQGNQTLLTQTQQQVFAVESTASALHEMMITVRQNTENAQNCDSIAAHATKIAEQSGQAVGVLVQDITQIHSSSQNIVSIVDVIDGIAFQTQILALNAAIEAARAGEQGRGFAVVAGEVGALAHRSSKAANEIKQMIEQIVSQIKNSSELAVTTGETMNSVLDSINQVSVAMADIVVASRQQNAGITQVNQSMEEIDASAAGNSKLVVENNNMTVTLKTQANELINQIKVFKID</sequence>
<dbReference type="CDD" id="cd06225">
    <property type="entry name" value="HAMP"/>
    <property type="match status" value="1"/>
</dbReference>
<dbReference type="CDD" id="cd11386">
    <property type="entry name" value="MCP_signal"/>
    <property type="match status" value="1"/>
</dbReference>
<keyword evidence="2" id="KW-0145">Chemotaxis</keyword>
<feature type="domain" description="Methyl-accepting transducer" evidence="7">
    <location>
        <begin position="414"/>
        <end position="636"/>
    </location>
</feature>
<dbReference type="STRING" id="1123402.SAMN02583745_02225"/>
<dbReference type="SMART" id="SM00283">
    <property type="entry name" value="MA"/>
    <property type="match status" value="1"/>
</dbReference>
<keyword evidence="6" id="KW-1133">Transmembrane helix</keyword>
<keyword evidence="10" id="KW-1185">Reference proteome</keyword>
<evidence type="ECO:0000259" key="8">
    <source>
        <dbReference type="PROSITE" id="PS50885"/>
    </source>
</evidence>
<dbReference type="PROSITE" id="PS50885">
    <property type="entry name" value="HAMP"/>
    <property type="match status" value="1"/>
</dbReference>
<dbReference type="InterPro" id="IPR004090">
    <property type="entry name" value="Chemotax_Me-accpt_rcpt"/>
</dbReference>
<protein>
    <submittedName>
        <fullName evidence="9">Methyl-accepting chemotaxis protein-2, aspartate sensor receptor</fullName>
    </submittedName>
</protein>
<dbReference type="SUPFAM" id="SSF103190">
    <property type="entry name" value="Sensory domain-like"/>
    <property type="match status" value="1"/>
</dbReference>
<dbReference type="CDD" id="cd12912">
    <property type="entry name" value="PDC2_MCP_like"/>
    <property type="match status" value="1"/>
</dbReference>
<dbReference type="Proteomes" id="UP000242642">
    <property type="component" value="Unassembled WGS sequence"/>
</dbReference>
<evidence type="ECO:0000256" key="5">
    <source>
        <dbReference type="PROSITE-ProRule" id="PRU00284"/>
    </source>
</evidence>
<evidence type="ECO:0000256" key="6">
    <source>
        <dbReference type="SAM" id="Phobius"/>
    </source>
</evidence>
<dbReference type="Pfam" id="PF17201">
    <property type="entry name" value="Cache_3-Cache_2"/>
    <property type="match status" value="1"/>
</dbReference>